<evidence type="ECO:0000313" key="1">
    <source>
        <dbReference type="EMBL" id="KKN53393.1"/>
    </source>
</evidence>
<dbReference type="Gene3D" id="3.40.50.1000">
    <property type="entry name" value="HAD superfamily/HAD-like"/>
    <property type="match status" value="2"/>
</dbReference>
<dbReference type="InterPro" id="IPR006357">
    <property type="entry name" value="HAD-SF_hydro_IIA"/>
</dbReference>
<dbReference type="PANTHER" id="PTHR19288">
    <property type="entry name" value="4-NITROPHENYLPHOSPHATASE-RELATED"/>
    <property type="match status" value="1"/>
</dbReference>
<sequence>MLELIDELKYIKLAIFDLDGVVYRGDKLIPNAEKVIRELKEKSIEVVYNTNNSTITRQSFVEKLKKLGISSKLSNIYTSASITSAEITRIKKKAKIYVIGETGLREELKSLGHTIETNPTIYKDIDFVIVGLDRAFSYDRLAIAQKCILEGDSQFYATNMDPTLPVAIGFKPGAGVMVNAVTTCTDKKPIRVFGKPEPFGIKLILKDKKFSPEEACIFGDRLNTDILAGNRAEITSIAVLTGVSTKKMIIDLKKKVNETKDKDIKMLPDLVIDKLDDIFKEM</sequence>
<organism evidence="1">
    <name type="scientific">marine sediment metagenome</name>
    <dbReference type="NCBI Taxonomy" id="412755"/>
    <lineage>
        <taxon>unclassified sequences</taxon>
        <taxon>metagenomes</taxon>
        <taxon>ecological metagenomes</taxon>
    </lineage>
</organism>
<dbReference type="PIRSF" id="PIRSF000915">
    <property type="entry name" value="PGP-type_phosphatase"/>
    <property type="match status" value="1"/>
</dbReference>
<dbReference type="Pfam" id="PF13344">
    <property type="entry name" value="Hydrolase_6"/>
    <property type="match status" value="1"/>
</dbReference>
<reference evidence="1" key="1">
    <citation type="journal article" date="2015" name="Nature">
        <title>Complex archaea that bridge the gap between prokaryotes and eukaryotes.</title>
        <authorList>
            <person name="Spang A."/>
            <person name="Saw J.H."/>
            <person name="Jorgensen S.L."/>
            <person name="Zaremba-Niedzwiedzka K."/>
            <person name="Martijn J."/>
            <person name="Lind A.E."/>
            <person name="van Eijk R."/>
            <person name="Schleper C."/>
            <person name="Guy L."/>
            <person name="Ettema T.J."/>
        </authorList>
    </citation>
    <scope>NUCLEOTIDE SEQUENCE</scope>
</reference>
<dbReference type="SUPFAM" id="SSF56784">
    <property type="entry name" value="HAD-like"/>
    <property type="match status" value="1"/>
</dbReference>
<dbReference type="GO" id="GO:0005737">
    <property type="term" value="C:cytoplasm"/>
    <property type="evidence" value="ECO:0007669"/>
    <property type="project" value="TreeGrafter"/>
</dbReference>
<name>A0A0F9UIJ9_9ZZZZ</name>
<dbReference type="NCBIfam" id="TIGR01460">
    <property type="entry name" value="HAD-SF-IIA"/>
    <property type="match status" value="1"/>
</dbReference>
<protein>
    <submittedName>
        <fullName evidence="1">Uncharacterized protein</fullName>
    </submittedName>
</protein>
<dbReference type="EMBL" id="LAZR01000974">
    <property type="protein sequence ID" value="KKN53393.1"/>
    <property type="molecule type" value="Genomic_DNA"/>
</dbReference>
<dbReference type="InterPro" id="IPR023214">
    <property type="entry name" value="HAD_sf"/>
</dbReference>
<comment type="caution">
    <text evidence="1">The sequence shown here is derived from an EMBL/GenBank/DDBJ whole genome shotgun (WGS) entry which is preliminary data.</text>
</comment>
<gene>
    <name evidence="1" type="ORF">LCGC14_0602970</name>
</gene>
<dbReference type="AlphaFoldDB" id="A0A0F9UIJ9"/>
<proteinExistence type="predicted"/>
<dbReference type="GO" id="GO:0016791">
    <property type="term" value="F:phosphatase activity"/>
    <property type="evidence" value="ECO:0007669"/>
    <property type="project" value="TreeGrafter"/>
</dbReference>
<dbReference type="PANTHER" id="PTHR19288:SF46">
    <property type="entry name" value="HALOACID DEHALOGENASE-LIKE HYDROLASE DOMAIN-CONTAINING PROTEIN 2"/>
    <property type="match status" value="1"/>
</dbReference>
<accession>A0A0F9UIJ9</accession>
<dbReference type="InterPro" id="IPR036412">
    <property type="entry name" value="HAD-like_sf"/>
</dbReference>
<dbReference type="Pfam" id="PF13242">
    <property type="entry name" value="Hydrolase_like"/>
    <property type="match status" value="1"/>
</dbReference>